<dbReference type="InterPro" id="IPR020472">
    <property type="entry name" value="WD40_PAC1"/>
</dbReference>
<evidence type="ECO:0000256" key="2">
    <source>
        <dbReference type="ARBA" id="ARBA00022664"/>
    </source>
</evidence>
<dbReference type="Gene3D" id="2.130.10.10">
    <property type="entry name" value="YVTN repeat-like/Quinoprotein amine dehydrogenase"/>
    <property type="match status" value="1"/>
</dbReference>
<dbReference type="SMART" id="SM00320">
    <property type="entry name" value="WD40"/>
    <property type="match status" value="5"/>
</dbReference>
<dbReference type="InterPro" id="IPR036322">
    <property type="entry name" value="WD40_repeat_dom_sf"/>
</dbReference>
<organism evidence="7 8">
    <name type="scientific">Bambusicola thoracicus</name>
    <name type="common">Chinese bamboo-partridge</name>
    <name type="synonym">Perdix thoracica</name>
    <dbReference type="NCBI Taxonomy" id="9083"/>
    <lineage>
        <taxon>Eukaryota</taxon>
        <taxon>Metazoa</taxon>
        <taxon>Chordata</taxon>
        <taxon>Craniata</taxon>
        <taxon>Vertebrata</taxon>
        <taxon>Euteleostomi</taxon>
        <taxon>Archelosauria</taxon>
        <taxon>Archosauria</taxon>
        <taxon>Dinosauria</taxon>
        <taxon>Saurischia</taxon>
        <taxon>Theropoda</taxon>
        <taxon>Coelurosauria</taxon>
        <taxon>Aves</taxon>
        <taxon>Neognathae</taxon>
        <taxon>Galloanserae</taxon>
        <taxon>Galliformes</taxon>
        <taxon>Phasianidae</taxon>
        <taxon>Perdicinae</taxon>
        <taxon>Bambusicola</taxon>
    </lineage>
</organism>
<evidence type="ECO:0000256" key="6">
    <source>
        <dbReference type="SAM" id="MobiDB-lite"/>
    </source>
</evidence>
<dbReference type="InterPro" id="IPR001680">
    <property type="entry name" value="WD40_rpt"/>
</dbReference>
<feature type="repeat" description="WD" evidence="5">
    <location>
        <begin position="257"/>
        <end position="287"/>
    </location>
</feature>
<dbReference type="Pfam" id="PF00400">
    <property type="entry name" value="WD40"/>
    <property type="match status" value="4"/>
</dbReference>
<dbReference type="AlphaFoldDB" id="A0A2P4T3M5"/>
<dbReference type="GO" id="GO:0003723">
    <property type="term" value="F:RNA binding"/>
    <property type="evidence" value="ECO:0007669"/>
    <property type="project" value="TreeGrafter"/>
</dbReference>
<dbReference type="Proteomes" id="UP000237246">
    <property type="component" value="Unassembled WGS sequence"/>
</dbReference>
<name>A0A2P4T3M5_BAMTH</name>
<keyword evidence="4" id="KW-0508">mRNA splicing</keyword>
<feature type="repeat" description="WD" evidence="5">
    <location>
        <begin position="112"/>
        <end position="154"/>
    </location>
</feature>
<evidence type="ECO:0000256" key="1">
    <source>
        <dbReference type="ARBA" id="ARBA00022574"/>
    </source>
</evidence>
<evidence type="ECO:0000313" key="8">
    <source>
        <dbReference type="Proteomes" id="UP000237246"/>
    </source>
</evidence>
<dbReference type="EMBL" id="PPHD01010027">
    <property type="protein sequence ID" value="POI30961.1"/>
    <property type="molecule type" value="Genomic_DNA"/>
</dbReference>
<keyword evidence="2" id="KW-0507">mRNA processing</keyword>
<evidence type="ECO:0000256" key="3">
    <source>
        <dbReference type="ARBA" id="ARBA00022737"/>
    </source>
</evidence>
<dbReference type="GO" id="GO:0006397">
    <property type="term" value="P:mRNA processing"/>
    <property type="evidence" value="ECO:0007669"/>
    <property type="project" value="UniProtKB-KW"/>
</dbReference>
<dbReference type="PRINTS" id="PR00320">
    <property type="entry name" value="GPROTEINBRPT"/>
</dbReference>
<evidence type="ECO:0000256" key="5">
    <source>
        <dbReference type="PROSITE-ProRule" id="PRU00221"/>
    </source>
</evidence>
<gene>
    <name evidence="7" type="ORF">CIB84_005288</name>
</gene>
<evidence type="ECO:0000313" key="7">
    <source>
        <dbReference type="EMBL" id="POI30961.1"/>
    </source>
</evidence>
<sequence>MIEQQKRKAPGGPVPGPVPGPAPGPGAGPAPGAAPGPTPGPDLPLVPSAAKRPRHDPPAAGGGGGGGGQPSTGALLQSNLTVILLHSMLFSASTDKTVAVWDSETGERVKRLKGHTSFVNSCYPARRGPQLVCTGSDDGTVKLWDIRKKAAVQTFQNTYQVLAVTFNDTSDQIISGGIDNDIKVWDLRQNKLTYTMRGHADSVTGLSLSSEGSYLLSNAMDNTVRIWDVRPFAPKERCVKIFQGNVHNFEKNLLRCSWSPDGSKIAGGSADRFVYVWDTTSRRILYKLPGHAGSVNELAFHPEEPISKSSPNQVSWGNRFRAGCMLVFHKTAQILLVAQSPSIKELGERSPLQPGAKPWAEQWGSTLWAWMTSSAVEV</sequence>
<dbReference type="PANTHER" id="PTHR44006">
    <property type="entry name" value="U5 SMALL NUCLEAR RIBONUCLEOPROTEIN 40 KDA PROTEIN"/>
    <property type="match status" value="1"/>
</dbReference>
<dbReference type="InterPro" id="IPR052234">
    <property type="entry name" value="U5_snRNP_Component"/>
</dbReference>
<dbReference type="PROSITE" id="PS50082">
    <property type="entry name" value="WD_REPEATS_2"/>
    <property type="match status" value="5"/>
</dbReference>
<comment type="caution">
    <text evidence="7">The sequence shown here is derived from an EMBL/GenBank/DDBJ whole genome shotgun (WGS) entry which is preliminary data.</text>
</comment>
<dbReference type="PROSITE" id="PS50294">
    <property type="entry name" value="WD_REPEATS_REGION"/>
    <property type="match status" value="3"/>
</dbReference>
<reference evidence="7 8" key="1">
    <citation type="submission" date="2018-01" db="EMBL/GenBank/DDBJ databases">
        <title>Comparison of the Chinese Bamboo Partridge and Red Junglefowl genome sequences highlights the importance of demography in genome evolution.</title>
        <authorList>
            <person name="Tiley G.P."/>
            <person name="Kimball R.T."/>
            <person name="Braun E.L."/>
            <person name="Burleigh J.G."/>
        </authorList>
    </citation>
    <scope>NUCLEOTIDE SEQUENCE [LARGE SCALE GENOMIC DNA]</scope>
    <source>
        <strain evidence="7">RTK389</strain>
        <tissue evidence="7">Blood</tissue>
    </source>
</reference>
<dbReference type="SUPFAM" id="SSF50978">
    <property type="entry name" value="WD40 repeat-like"/>
    <property type="match status" value="1"/>
</dbReference>
<dbReference type="OrthoDB" id="1068471at2759"/>
<feature type="repeat" description="WD" evidence="5">
    <location>
        <begin position="154"/>
        <end position="195"/>
    </location>
</feature>
<evidence type="ECO:0000256" key="4">
    <source>
        <dbReference type="ARBA" id="ARBA00023187"/>
    </source>
</evidence>
<protein>
    <submittedName>
        <fullName evidence="7">Uncharacterized protein</fullName>
    </submittedName>
</protein>
<accession>A0A2P4T3M5</accession>
<dbReference type="GO" id="GO:0008380">
    <property type="term" value="P:RNA splicing"/>
    <property type="evidence" value="ECO:0007669"/>
    <property type="project" value="UniProtKB-KW"/>
</dbReference>
<dbReference type="PANTHER" id="PTHR44006:SF1">
    <property type="entry name" value="U5 SMALL NUCLEAR RIBONUCLEOPROTEIN 40 KDA PROTEIN"/>
    <property type="match status" value="1"/>
</dbReference>
<dbReference type="GO" id="GO:0071013">
    <property type="term" value="C:catalytic step 2 spliceosome"/>
    <property type="evidence" value="ECO:0007669"/>
    <property type="project" value="TreeGrafter"/>
</dbReference>
<dbReference type="CDD" id="cd00200">
    <property type="entry name" value="WD40"/>
    <property type="match status" value="1"/>
</dbReference>
<dbReference type="InterPro" id="IPR019775">
    <property type="entry name" value="WD40_repeat_CS"/>
</dbReference>
<proteinExistence type="predicted"/>
<feature type="region of interest" description="Disordered" evidence="6">
    <location>
        <begin position="1"/>
        <end position="73"/>
    </location>
</feature>
<keyword evidence="1 5" id="KW-0853">WD repeat</keyword>
<feature type="repeat" description="WD" evidence="5">
    <location>
        <begin position="196"/>
        <end position="230"/>
    </location>
</feature>
<dbReference type="InterPro" id="IPR015943">
    <property type="entry name" value="WD40/YVTN_repeat-like_dom_sf"/>
</dbReference>
<keyword evidence="3" id="KW-0677">Repeat</keyword>
<feature type="compositionally biased region" description="Gly residues" evidence="6">
    <location>
        <begin position="60"/>
        <end position="70"/>
    </location>
</feature>
<feature type="compositionally biased region" description="Pro residues" evidence="6">
    <location>
        <begin position="12"/>
        <end position="44"/>
    </location>
</feature>
<dbReference type="PROSITE" id="PS00678">
    <property type="entry name" value="WD_REPEATS_1"/>
    <property type="match status" value="3"/>
</dbReference>
<feature type="repeat" description="WD" evidence="5">
    <location>
        <begin position="87"/>
        <end position="111"/>
    </location>
</feature>
<keyword evidence="8" id="KW-1185">Reference proteome</keyword>